<dbReference type="AlphaFoldDB" id="A0AAE3NBU4"/>
<dbReference type="PANTHER" id="PTHR22726:SF1">
    <property type="entry name" value="METALLOENDOPEPTIDASE OMA1, MITOCHONDRIAL"/>
    <property type="match status" value="1"/>
</dbReference>
<accession>A0AAE3NBU4</accession>
<dbReference type="GO" id="GO:0046872">
    <property type="term" value="F:metal ion binding"/>
    <property type="evidence" value="ECO:0007669"/>
    <property type="project" value="UniProtKB-KW"/>
</dbReference>
<dbReference type="GO" id="GO:0016020">
    <property type="term" value="C:membrane"/>
    <property type="evidence" value="ECO:0007669"/>
    <property type="project" value="TreeGrafter"/>
</dbReference>
<evidence type="ECO:0000259" key="8">
    <source>
        <dbReference type="Pfam" id="PF01435"/>
    </source>
</evidence>
<evidence type="ECO:0000256" key="3">
    <source>
        <dbReference type="ARBA" id="ARBA00022801"/>
    </source>
</evidence>
<gene>
    <name evidence="9" type="ORF">PGB34_18275</name>
</gene>
<dbReference type="GO" id="GO:0004222">
    <property type="term" value="F:metalloendopeptidase activity"/>
    <property type="evidence" value="ECO:0007669"/>
    <property type="project" value="InterPro"/>
</dbReference>
<feature type="domain" description="Peptidase M48" evidence="8">
    <location>
        <begin position="109"/>
        <end position="268"/>
    </location>
</feature>
<protein>
    <submittedName>
        <fullName evidence="9">M48 family metallopeptidase</fullName>
    </submittedName>
</protein>
<evidence type="ECO:0000313" key="10">
    <source>
        <dbReference type="Proteomes" id="UP001212602"/>
    </source>
</evidence>
<sequence>MCLLCLPPPADTAGAHRWSSRRAFVLAGAALAATPALAQVDVGPPSRTRTLVPADTLERAGDQQYAQLLQQAKAQRALAGNEHPQLQKLRTIARRLIPFTQKWNERAGSWKWEVNLIGSKQINAFCMPGGKIAFYTGILDQLKLDDDEIAMIMGHEMAHALREHARERLAKTTGTGMALQLGAQLLGLGELGDLGARAGTQLLSLKFSRDDETEADLVGLELAARAGFRPQSSVSLWEKMAAASNRQGGIGFLSTHPSGPERIRVLESNVPKVEGLYRSARV</sequence>
<evidence type="ECO:0000256" key="5">
    <source>
        <dbReference type="ARBA" id="ARBA00023049"/>
    </source>
</evidence>
<dbReference type="Pfam" id="PF01435">
    <property type="entry name" value="Peptidase_M48"/>
    <property type="match status" value="1"/>
</dbReference>
<keyword evidence="5 6" id="KW-0482">Metalloprotease</keyword>
<keyword evidence="4 6" id="KW-0862">Zinc</keyword>
<dbReference type="PANTHER" id="PTHR22726">
    <property type="entry name" value="METALLOENDOPEPTIDASE OMA1"/>
    <property type="match status" value="1"/>
</dbReference>
<dbReference type="RefSeq" id="WP_271429535.1">
    <property type="nucleotide sequence ID" value="NZ_JAQIPB010000009.1"/>
</dbReference>
<keyword evidence="2" id="KW-0479">Metal-binding</keyword>
<keyword evidence="3 6" id="KW-0378">Hydrolase</keyword>
<reference evidence="9" key="1">
    <citation type="submission" date="2023-01" db="EMBL/GenBank/DDBJ databases">
        <title>Xenophilus mangrovi sp. nov., isolated from soil of Mangrove nature reserve.</title>
        <authorList>
            <person name="Xu S."/>
            <person name="Liu Z."/>
            <person name="Xu Y."/>
        </authorList>
    </citation>
    <scope>NUCLEOTIDE SEQUENCE</scope>
    <source>
        <strain evidence="9">YW8</strain>
    </source>
</reference>
<comment type="cofactor">
    <cofactor evidence="6">
        <name>Zn(2+)</name>
        <dbReference type="ChEBI" id="CHEBI:29105"/>
    </cofactor>
    <text evidence="6">Binds 1 zinc ion per subunit.</text>
</comment>
<evidence type="ECO:0000313" key="9">
    <source>
        <dbReference type="EMBL" id="MDA7418318.1"/>
    </source>
</evidence>
<evidence type="ECO:0000256" key="6">
    <source>
        <dbReference type="RuleBase" id="RU003983"/>
    </source>
</evidence>
<evidence type="ECO:0000256" key="7">
    <source>
        <dbReference type="SAM" id="SignalP"/>
    </source>
</evidence>
<dbReference type="InterPro" id="IPR001915">
    <property type="entry name" value="Peptidase_M48"/>
</dbReference>
<comment type="caution">
    <text evidence="9">The sequence shown here is derived from an EMBL/GenBank/DDBJ whole genome shotgun (WGS) entry which is preliminary data.</text>
</comment>
<evidence type="ECO:0000256" key="1">
    <source>
        <dbReference type="ARBA" id="ARBA00022670"/>
    </source>
</evidence>
<keyword evidence="1 6" id="KW-0645">Protease</keyword>
<evidence type="ECO:0000256" key="2">
    <source>
        <dbReference type="ARBA" id="ARBA00022723"/>
    </source>
</evidence>
<feature type="signal peptide" evidence="7">
    <location>
        <begin position="1"/>
        <end position="38"/>
    </location>
</feature>
<keyword evidence="7" id="KW-0732">Signal</keyword>
<dbReference type="EMBL" id="JAQIPB010000009">
    <property type="protein sequence ID" value="MDA7418318.1"/>
    <property type="molecule type" value="Genomic_DNA"/>
</dbReference>
<proteinExistence type="inferred from homology"/>
<dbReference type="GO" id="GO:0051603">
    <property type="term" value="P:proteolysis involved in protein catabolic process"/>
    <property type="evidence" value="ECO:0007669"/>
    <property type="project" value="TreeGrafter"/>
</dbReference>
<dbReference type="InterPro" id="IPR051156">
    <property type="entry name" value="Mito/Outer_Membr_Metalloprot"/>
</dbReference>
<evidence type="ECO:0000256" key="4">
    <source>
        <dbReference type="ARBA" id="ARBA00022833"/>
    </source>
</evidence>
<comment type="similarity">
    <text evidence="6">Belongs to the peptidase M48 family.</text>
</comment>
<feature type="chain" id="PRO_5041955879" evidence="7">
    <location>
        <begin position="39"/>
        <end position="282"/>
    </location>
</feature>
<organism evidence="9 10">
    <name type="scientific">Xenophilus arseniciresistens</name>
    <dbReference type="NCBI Taxonomy" id="1283306"/>
    <lineage>
        <taxon>Bacteria</taxon>
        <taxon>Pseudomonadati</taxon>
        <taxon>Pseudomonadota</taxon>
        <taxon>Betaproteobacteria</taxon>
        <taxon>Burkholderiales</taxon>
        <taxon>Comamonadaceae</taxon>
        <taxon>Xenophilus</taxon>
    </lineage>
</organism>
<dbReference type="Gene3D" id="3.30.2010.10">
    <property type="entry name" value="Metalloproteases ('zincins'), catalytic domain"/>
    <property type="match status" value="1"/>
</dbReference>
<dbReference type="Proteomes" id="UP001212602">
    <property type="component" value="Unassembled WGS sequence"/>
</dbReference>
<dbReference type="CDD" id="cd07331">
    <property type="entry name" value="M48C_Oma1_like"/>
    <property type="match status" value="1"/>
</dbReference>
<keyword evidence="10" id="KW-1185">Reference proteome</keyword>
<name>A0AAE3NBU4_9BURK</name>